<sequence length="374" mass="41914">MDQRLVCSEDEDIFLFVTPPRSVLHEARTHRTIQCQRTLRAHQGQPGQHLAPVRIRPVLNLEATKRGATRIIELESDDQRIAELQPARMPAGTETIASNGGLSPVEYLPRRRSRGRSIGERRGAFGGDVASTPAFAHRFDMRVSGSVQEGRFEFVSNNTTLTWHRREVAGHAEWVLQPNTSAGKLEQHRQNLANNMAGDGAQHNMLTPIATTTSFRPRNALSRINSNVSQFTMILDDESILSETLDANHAHFDPQRKQETVLSSTPVPHLRHWVGVERAFETSMHAIAQKEDGLIMLLISALWIIWASNDIMALDEHGVSIEKEAHHGLAGQAYANREGRQTSFSLSDDLTSPVRKPREKAKKRGFWQRIASVC</sequence>
<comment type="caution">
    <text evidence="1">The sequence shown here is derived from an EMBL/GenBank/DDBJ whole genome shotgun (WGS) entry which is preliminary data.</text>
</comment>
<reference evidence="1 2" key="1">
    <citation type="submission" date="2016-07" db="EMBL/GenBank/DDBJ databases">
        <title>Pervasive Adenine N6-methylation of Active Genes in Fungi.</title>
        <authorList>
            <consortium name="DOE Joint Genome Institute"/>
            <person name="Mondo S.J."/>
            <person name="Dannebaum R.O."/>
            <person name="Kuo R.C."/>
            <person name="Labutti K."/>
            <person name="Haridas S."/>
            <person name="Kuo A."/>
            <person name="Salamov A."/>
            <person name="Ahrendt S.R."/>
            <person name="Lipzen A."/>
            <person name="Sullivan W."/>
            <person name="Andreopoulos W.B."/>
            <person name="Clum A."/>
            <person name="Lindquist E."/>
            <person name="Daum C."/>
            <person name="Ramamoorthy G.K."/>
            <person name="Gryganskyi A."/>
            <person name="Culley D."/>
            <person name="Magnuson J.K."/>
            <person name="James T.Y."/>
            <person name="O'Malley M.A."/>
            <person name="Stajich J.E."/>
            <person name="Spatafora J.W."/>
            <person name="Visel A."/>
            <person name="Grigoriev I.V."/>
        </authorList>
    </citation>
    <scope>NUCLEOTIDE SEQUENCE [LARGE SCALE GENOMIC DNA]</scope>
    <source>
        <strain evidence="1 2">12-1054</strain>
    </source>
</reference>
<protein>
    <submittedName>
        <fullName evidence="1">Uncharacterized protein</fullName>
    </submittedName>
</protein>
<dbReference type="RefSeq" id="XP_040726327.1">
    <property type="nucleotide sequence ID" value="XM_040871069.1"/>
</dbReference>
<name>A0A1Y2FK53_PROLT</name>
<dbReference type="AlphaFoldDB" id="A0A1Y2FK53"/>
<organism evidence="1 2">
    <name type="scientific">Protomyces lactucae-debilis</name>
    <dbReference type="NCBI Taxonomy" id="2754530"/>
    <lineage>
        <taxon>Eukaryota</taxon>
        <taxon>Fungi</taxon>
        <taxon>Dikarya</taxon>
        <taxon>Ascomycota</taxon>
        <taxon>Taphrinomycotina</taxon>
        <taxon>Taphrinomycetes</taxon>
        <taxon>Taphrinales</taxon>
        <taxon>Protomycetaceae</taxon>
        <taxon>Protomyces</taxon>
    </lineage>
</organism>
<evidence type="ECO:0000313" key="2">
    <source>
        <dbReference type="Proteomes" id="UP000193685"/>
    </source>
</evidence>
<dbReference type="GeneID" id="63787668"/>
<dbReference type="Proteomes" id="UP000193685">
    <property type="component" value="Unassembled WGS sequence"/>
</dbReference>
<gene>
    <name evidence="1" type="ORF">BCR37DRAFT_391899</name>
</gene>
<evidence type="ECO:0000313" key="1">
    <source>
        <dbReference type="EMBL" id="ORY84309.1"/>
    </source>
</evidence>
<dbReference type="EMBL" id="MCFI01000006">
    <property type="protein sequence ID" value="ORY84309.1"/>
    <property type="molecule type" value="Genomic_DNA"/>
</dbReference>
<keyword evidence="2" id="KW-1185">Reference proteome</keyword>
<dbReference type="OrthoDB" id="10664788at2759"/>
<accession>A0A1Y2FK53</accession>
<proteinExistence type="predicted"/>